<dbReference type="PANTHER" id="PTHR42648">
    <property type="entry name" value="TRANSPOSASE, PUTATIVE-RELATED"/>
    <property type="match status" value="1"/>
</dbReference>
<dbReference type="SUPFAM" id="SSF53098">
    <property type="entry name" value="Ribonuclease H-like"/>
    <property type="match status" value="1"/>
</dbReference>
<evidence type="ECO:0000256" key="1">
    <source>
        <dbReference type="SAM" id="MobiDB-lite"/>
    </source>
</evidence>
<organism evidence="3">
    <name type="scientific">Amphimedon queenslandica</name>
    <name type="common">Sponge</name>
    <dbReference type="NCBI Taxonomy" id="400682"/>
    <lineage>
        <taxon>Eukaryota</taxon>
        <taxon>Metazoa</taxon>
        <taxon>Porifera</taxon>
        <taxon>Demospongiae</taxon>
        <taxon>Heteroscleromorpha</taxon>
        <taxon>Haplosclerida</taxon>
        <taxon>Niphatidae</taxon>
        <taxon>Amphimedon</taxon>
    </lineage>
</organism>
<protein>
    <recommendedName>
        <fullName evidence="2">Retroviral polymerase SH3-like domain-containing protein</fullName>
    </recommendedName>
</protein>
<feature type="region of interest" description="Disordered" evidence="1">
    <location>
        <begin position="115"/>
        <end position="150"/>
    </location>
</feature>
<dbReference type="InterPro" id="IPR036397">
    <property type="entry name" value="RNaseH_sf"/>
</dbReference>
<evidence type="ECO:0000259" key="2">
    <source>
        <dbReference type="Pfam" id="PF25597"/>
    </source>
</evidence>
<dbReference type="eggNOG" id="KOG0017">
    <property type="taxonomic scope" value="Eukaryota"/>
</dbReference>
<dbReference type="InterPro" id="IPR057670">
    <property type="entry name" value="SH3_retrovirus"/>
</dbReference>
<dbReference type="AlphaFoldDB" id="A0A1X7UD06"/>
<feature type="domain" description="Retroviral polymerase SH3-like" evidence="2">
    <location>
        <begin position="72"/>
        <end position="98"/>
    </location>
</feature>
<name>A0A1X7UD06_AMPQE</name>
<evidence type="ECO:0000313" key="3">
    <source>
        <dbReference type="EnsemblMetazoa" id="Aqu2.1.25375_001"/>
    </source>
</evidence>
<dbReference type="EnsemblMetazoa" id="Aqu2.1.25375_001">
    <property type="protein sequence ID" value="Aqu2.1.25375_001"/>
    <property type="gene ID" value="Aqu2.1.25375"/>
</dbReference>
<dbReference type="InterPro" id="IPR039537">
    <property type="entry name" value="Retrotran_Ty1/copia-like"/>
</dbReference>
<feature type="compositionally biased region" description="Acidic residues" evidence="1">
    <location>
        <begin position="128"/>
        <end position="144"/>
    </location>
</feature>
<sequence length="150" mass="17435">MVRAMLANSKLDKCFWAEALSTAVYLRNRCPTQPIEHMTPYEAQFGERPKVDHFRIFGCSASSFIPKDERRNNQKGYRLYDVERRRIVHSCDVKFNELECRIAETIVIESSTNGDQKIITDIGSDPDPVSDESDNETEDYEEERQEPIVR</sequence>
<dbReference type="InterPro" id="IPR012337">
    <property type="entry name" value="RNaseH-like_sf"/>
</dbReference>
<proteinExistence type="predicted"/>
<dbReference type="Gene3D" id="3.30.420.10">
    <property type="entry name" value="Ribonuclease H-like superfamily/Ribonuclease H"/>
    <property type="match status" value="1"/>
</dbReference>
<dbReference type="PANTHER" id="PTHR42648:SF28">
    <property type="entry name" value="TRANSPOSON-ENCODED PROTEIN WITH RIBONUCLEASE H-LIKE AND RETROVIRUS ZINC FINGER-LIKE DOMAINS"/>
    <property type="match status" value="1"/>
</dbReference>
<accession>A0A1X7UD06</accession>
<dbReference type="Pfam" id="PF25597">
    <property type="entry name" value="SH3_retrovirus"/>
    <property type="match status" value="1"/>
</dbReference>
<dbReference type="GO" id="GO:0003676">
    <property type="term" value="F:nucleic acid binding"/>
    <property type="evidence" value="ECO:0007669"/>
    <property type="project" value="InterPro"/>
</dbReference>
<dbReference type="InParanoid" id="A0A1X7UD06"/>
<reference evidence="3" key="1">
    <citation type="submission" date="2017-05" db="UniProtKB">
        <authorList>
            <consortium name="EnsemblMetazoa"/>
        </authorList>
    </citation>
    <scope>IDENTIFICATION</scope>
</reference>
<dbReference type="STRING" id="400682.A0A1X7UD06"/>